<comment type="subcellular location">
    <subcellularLocation>
        <location evidence="1">Membrane</location>
        <topology evidence="1">Multi-pass membrane protein</topology>
    </subcellularLocation>
</comment>
<feature type="transmembrane region" description="Helical" evidence="6">
    <location>
        <begin position="35"/>
        <end position="55"/>
    </location>
</feature>
<dbReference type="GO" id="GO:0016020">
    <property type="term" value="C:membrane"/>
    <property type="evidence" value="ECO:0007669"/>
    <property type="project" value="UniProtKB-SubCell"/>
</dbReference>
<protein>
    <submittedName>
        <fullName evidence="7">Solute carrier family 23 member 3</fullName>
    </submittedName>
</protein>
<dbReference type="OMA" id="LTWGLSC"/>
<name>A0A8D0C211_SALMN</name>
<accession>A0A8D0C211</accession>
<dbReference type="GeneTree" id="ENSGT00950000182953"/>
<organism evidence="7 8">
    <name type="scientific">Salvator merianae</name>
    <name type="common">Argentine black and white tegu</name>
    <name type="synonym">Tupinambis merianae</name>
    <dbReference type="NCBI Taxonomy" id="96440"/>
    <lineage>
        <taxon>Eukaryota</taxon>
        <taxon>Metazoa</taxon>
        <taxon>Chordata</taxon>
        <taxon>Craniata</taxon>
        <taxon>Vertebrata</taxon>
        <taxon>Euteleostomi</taxon>
        <taxon>Lepidosauria</taxon>
        <taxon>Squamata</taxon>
        <taxon>Bifurcata</taxon>
        <taxon>Unidentata</taxon>
        <taxon>Episquamata</taxon>
        <taxon>Laterata</taxon>
        <taxon>Teiioidea</taxon>
        <taxon>Teiidae</taxon>
        <taxon>Salvator</taxon>
    </lineage>
</organism>
<feature type="transmembrane region" description="Helical" evidence="6">
    <location>
        <begin position="445"/>
        <end position="462"/>
    </location>
</feature>
<dbReference type="Proteomes" id="UP000694421">
    <property type="component" value="Unplaced"/>
</dbReference>
<keyword evidence="4 6" id="KW-1133">Transmembrane helix</keyword>
<evidence type="ECO:0000256" key="4">
    <source>
        <dbReference type="ARBA" id="ARBA00022989"/>
    </source>
</evidence>
<reference evidence="7" key="2">
    <citation type="submission" date="2025-09" db="UniProtKB">
        <authorList>
            <consortium name="Ensembl"/>
        </authorList>
    </citation>
    <scope>IDENTIFICATION</scope>
</reference>
<dbReference type="GO" id="GO:0035344">
    <property type="term" value="P:hypoxanthine transport"/>
    <property type="evidence" value="ECO:0007669"/>
    <property type="project" value="Ensembl"/>
</dbReference>
<comment type="similarity">
    <text evidence="2">Belongs to the nucleobase:cation symporter-2 (NCS2) (TC 2.A.40) family.</text>
</comment>
<dbReference type="InterPro" id="IPR006043">
    <property type="entry name" value="NCS2"/>
</dbReference>
<evidence type="ECO:0000256" key="5">
    <source>
        <dbReference type="ARBA" id="ARBA00023136"/>
    </source>
</evidence>
<feature type="transmembrane region" description="Helical" evidence="6">
    <location>
        <begin position="241"/>
        <end position="264"/>
    </location>
</feature>
<proteinExistence type="inferred from homology"/>
<evidence type="ECO:0000256" key="2">
    <source>
        <dbReference type="ARBA" id="ARBA00008821"/>
    </source>
</evidence>
<reference evidence="7" key="1">
    <citation type="submission" date="2025-08" db="UniProtKB">
        <authorList>
            <consortium name="Ensembl"/>
        </authorList>
    </citation>
    <scope>IDENTIFICATION</scope>
</reference>
<evidence type="ECO:0000256" key="6">
    <source>
        <dbReference type="SAM" id="Phobius"/>
    </source>
</evidence>
<keyword evidence="8" id="KW-1185">Reference proteome</keyword>
<dbReference type="AlphaFoldDB" id="A0A8D0C211"/>
<evidence type="ECO:0000256" key="1">
    <source>
        <dbReference type="ARBA" id="ARBA00004141"/>
    </source>
</evidence>
<feature type="transmembrane region" description="Helical" evidence="6">
    <location>
        <begin position="500"/>
        <end position="520"/>
    </location>
</feature>
<feature type="transmembrane region" description="Helical" evidence="6">
    <location>
        <begin position="412"/>
        <end position="433"/>
    </location>
</feature>
<dbReference type="Pfam" id="PF00860">
    <property type="entry name" value="Xan_ur_permease"/>
    <property type="match status" value="1"/>
</dbReference>
<dbReference type="PANTHER" id="PTHR11119">
    <property type="entry name" value="XANTHINE-URACIL / VITAMIN C PERMEASE FAMILY MEMBER"/>
    <property type="match status" value="1"/>
</dbReference>
<evidence type="ECO:0000313" key="7">
    <source>
        <dbReference type="Ensembl" id="ENSSMRP00000014468.1"/>
    </source>
</evidence>
<feature type="transmembrane region" description="Helical" evidence="6">
    <location>
        <begin position="200"/>
        <end position="220"/>
    </location>
</feature>
<feature type="transmembrane region" description="Helical" evidence="6">
    <location>
        <begin position="378"/>
        <end position="400"/>
    </location>
</feature>
<feature type="transmembrane region" description="Helical" evidence="6">
    <location>
        <begin position="145"/>
        <end position="169"/>
    </location>
</feature>
<keyword evidence="5 6" id="KW-0472">Membrane</keyword>
<evidence type="ECO:0000313" key="8">
    <source>
        <dbReference type="Proteomes" id="UP000694421"/>
    </source>
</evidence>
<dbReference type="GO" id="GO:0022857">
    <property type="term" value="F:transmembrane transporter activity"/>
    <property type="evidence" value="ECO:0007669"/>
    <property type="project" value="InterPro"/>
</dbReference>
<dbReference type="Ensembl" id="ENSSMRT00000016855.1">
    <property type="protein sequence ID" value="ENSSMRP00000014468.1"/>
    <property type="gene ID" value="ENSSMRG00000011273.1"/>
</dbReference>
<feature type="transmembrane region" description="Helical" evidence="6">
    <location>
        <begin position="303"/>
        <end position="329"/>
    </location>
</feature>
<evidence type="ECO:0000256" key="3">
    <source>
        <dbReference type="ARBA" id="ARBA00022692"/>
    </source>
</evidence>
<keyword evidence="3 6" id="KW-0812">Transmembrane</keyword>
<sequence length="653" mass="71230">MNNANRASQSIPPHALAESKLRDWSLGCFLALQHFLVQVSFLCVFHFLFIAALPHEELRATSPWNELLARSLFTCGISTVLQYGLGTRLPLIQAPSFEFLIPAMILVQHLAPIHQAKGNSTEQPDICSGSDCEIPRNWNQLYREVCGAVLISAVVQLALGVSGVCGWITHRCGPMVLAPSLSVIGLSSYRPAALLCSENWGVAILFVLMSVLLSQHLAACRLPTCRWSWAKGVSIKLGGPALHLFSILLPFCGIWLVCGILRPVSIPWNMLHPSTRHLIFTNSTLQSPWLKVPYPGEQGWPVLSIYAVGIGAAMGVTASMNSVGCYLLCSKVLRKPPPPQHSCNRGLCAEGFGSLLSAVMGSVSGTASSMPNTCAGSLIQATSFCSIWISALACILLGLSPRLMGFLTTIPLAIHGGVLCVTYSVAVGTGVSYFQYTNIDSGRNIFIVGFTMFMGLLVPKWFSAAPSFLSTALFGEDFCRFLSQHLGCPAPMLCCVPVDLFFVSLLMVPTFITGFLSFFLENTVSGTLQERGLLNHLSPCKVAAGKNSLQRRRRSSAQRQELPLVPPKHLPSAWYKGFPFCFLCPMGEDKGETVNIYPMEELHCSEREITGLLLKMETVKPESELELETEQKFGITEGNLENHEYGRPVDPLC</sequence>